<reference evidence="3 4" key="1">
    <citation type="submission" date="2016-11" db="EMBL/GenBank/DDBJ databases">
        <authorList>
            <person name="Jaros S."/>
            <person name="Januszkiewicz K."/>
            <person name="Wedrychowicz H."/>
        </authorList>
    </citation>
    <scope>NUCLEOTIDE SEQUENCE [LARGE SCALE GENOMIC DNA]</scope>
    <source>
        <strain evidence="3 4">GAS86</strain>
    </source>
</reference>
<feature type="compositionally biased region" description="Basic and acidic residues" evidence="1">
    <location>
        <begin position="178"/>
        <end position="197"/>
    </location>
</feature>
<feature type="region of interest" description="Disordered" evidence="1">
    <location>
        <begin position="174"/>
        <end position="197"/>
    </location>
</feature>
<dbReference type="InterPro" id="IPR011990">
    <property type="entry name" value="TPR-like_helical_dom_sf"/>
</dbReference>
<dbReference type="OrthoDB" id="8685511at2"/>
<dbReference type="SUPFAM" id="SSF48452">
    <property type="entry name" value="TPR-like"/>
    <property type="match status" value="1"/>
</dbReference>
<accession>A0A1N6GUB2</accession>
<dbReference type="Proteomes" id="UP000184693">
    <property type="component" value="Unassembled WGS sequence"/>
</dbReference>
<sequence>MKRASIHLIFAAAALCCAGVAAYDGVRLWRAQHVNQAMAAVAGETGAVAGTTATTGTAGSPRYERNDGAAREVRLARAIALSKVGAYDTAGPLFEDLIREQHLDEVGRAALFDLGNMYLREGMGHSPSGTLQSVAMVEEAKARYRTLLRATPDDWDARYNLERALWLAPEARATADAPEVKEQHNVHLRDAQSQDLP</sequence>
<proteinExistence type="predicted"/>
<gene>
    <name evidence="3" type="ORF">SAMN05444168_2679</name>
</gene>
<dbReference type="Gene3D" id="1.25.40.10">
    <property type="entry name" value="Tetratricopeptide repeat domain"/>
    <property type="match status" value="1"/>
</dbReference>
<name>A0A1N6GUB2_9BURK</name>
<organism evidence="3 4">
    <name type="scientific">Paraburkholderia phenazinium</name>
    <dbReference type="NCBI Taxonomy" id="60549"/>
    <lineage>
        <taxon>Bacteria</taxon>
        <taxon>Pseudomonadati</taxon>
        <taxon>Pseudomonadota</taxon>
        <taxon>Betaproteobacteria</taxon>
        <taxon>Burkholderiales</taxon>
        <taxon>Burkholderiaceae</taxon>
        <taxon>Paraburkholderia</taxon>
    </lineage>
</organism>
<protein>
    <submittedName>
        <fullName evidence="3">MxaK protein</fullName>
    </submittedName>
</protein>
<evidence type="ECO:0000313" key="3">
    <source>
        <dbReference type="EMBL" id="SIO10925.1"/>
    </source>
</evidence>
<dbReference type="RefSeq" id="WP_074264670.1">
    <property type="nucleotide sequence ID" value="NZ_FSRM01000001.1"/>
</dbReference>
<evidence type="ECO:0000256" key="1">
    <source>
        <dbReference type="SAM" id="MobiDB-lite"/>
    </source>
</evidence>
<keyword evidence="2" id="KW-0732">Signal</keyword>
<dbReference type="AlphaFoldDB" id="A0A1N6GUB2"/>
<feature type="chain" id="PRO_5012478341" evidence="2">
    <location>
        <begin position="23"/>
        <end position="197"/>
    </location>
</feature>
<feature type="signal peptide" evidence="2">
    <location>
        <begin position="1"/>
        <end position="22"/>
    </location>
</feature>
<evidence type="ECO:0000313" key="4">
    <source>
        <dbReference type="Proteomes" id="UP000184693"/>
    </source>
</evidence>
<dbReference type="EMBL" id="FSRM01000001">
    <property type="protein sequence ID" value="SIO10925.1"/>
    <property type="molecule type" value="Genomic_DNA"/>
</dbReference>
<evidence type="ECO:0000256" key="2">
    <source>
        <dbReference type="SAM" id="SignalP"/>
    </source>
</evidence>